<dbReference type="InParanoid" id="A0A6J2XIQ3"/>
<name>A0A6J2XIQ3_SITOR</name>
<evidence type="ECO:0000313" key="2">
    <source>
        <dbReference type="RefSeq" id="XP_030750795.1"/>
    </source>
</evidence>
<reference evidence="2" key="1">
    <citation type="submission" date="2025-08" db="UniProtKB">
        <authorList>
            <consortium name="RefSeq"/>
        </authorList>
    </citation>
    <scope>IDENTIFICATION</scope>
    <source>
        <tissue evidence="2">Gonads</tissue>
    </source>
</reference>
<dbReference type="KEGG" id="soy:115878421"/>
<dbReference type="AlphaFoldDB" id="A0A6J2XIQ3"/>
<sequence length="167" mass="19024">MDAIPGPSNSMPPGRRSPNDIETFKDCSRVSDANALRGLSMLLDDFAATWWYGVKDTVATWETALDLLRLTFGPRKLAYLVCREIFSNEQDIRTPSDVFICQSRSLLAQLPANTLTESTQIDMIYGLLHKRIREKVPRDKVPTFNELLKECGMVEETFVDHFDIRPL</sequence>
<keyword evidence="1" id="KW-1185">Reference proteome</keyword>
<dbReference type="GeneID" id="115878421"/>
<evidence type="ECO:0000313" key="1">
    <source>
        <dbReference type="Proteomes" id="UP000504635"/>
    </source>
</evidence>
<dbReference type="Proteomes" id="UP000504635">
    <property type="component" value="Unplaced"/>
</dbReference>
<dbReference type="RefSeq" id="XP_030750795.1">
    <property type="nucleotide sequence ID" value="XM_030894935.1"/>
</dbReference>
<accession>A0A6J2XIQ3</accession>
<proteinExistence type="predicted"/>
<protein>
    <submittedName>
        <fullName evidence="2">Activity-regulated cytoskeleton associated protein 1-like</fullName>
    </submittedName>
</protein>
<gene>
    <name evidence="2" type="primary">LOC115878421</name>
</gene>
<dbReference type="OrthoDB" id="8027319at2759"/>
<organism evidence="1 2">
    <name type="scientific">Sitophilus oryzae</name>
    <name type="common">Rice weevil</name>
    <name type="synonym">Curculio oryzae</name>
    <dbReference type="NCBI Taxonomy" id="7048"/>
    <lineage>
        <taxon>Eukaryota</taxon>
        <taxon>Metazoa</taxon>
        <taxon>Ecdysozoa</taxon>
        <taxon>Arthropoda</taxon>
        <taxon>Hexapoda</taxon>
        <taxon>Insecta</taxon>
        <taxon>Pterygota</taxon>
        <taxon>Neoptera</taxon>
        <taxon>Endopterygota</taxon>
        <taxon>Coleoptera</taxon>
        <taxon>Polyphaga</taxon>
        <taxon>Cucujiformia</taxon>
        <taxon>Curculionidae</taxon>
        <taxon>Dryophthorinae</taxon>
        <taxon>Sitophilus</taxon>
    </lineage>
</organism>